<dbReference type="Proteomes" id="UP000314223">
    <property type="component" value="Unassembled WGS sequence"/>
</dbReference>
<dbReference type="AlphaFoldDB" id="A0A5C4WX52"/>
<dbReference type="RefSeq" id="WP_139470203.1">
    <property type="nucleotide sequence ID" value="NZ_VDMQ01000014.1"/>
</dbReference>
<evidence type="ECO:0000313" key="2">
    <source>
        <dbReference type="Proteomes" id="UP000314223"/>
    </source>
</evidence>
<name>A0A5C4WX52_9MICO</name>
<comment type="caution">
    <text evidence="1">The sequence shown here is derived from an EMBL/GenBank/DDBJ whole genome shotgun (WGS) entry which is preliminary data.</text>
</comment>
<gene>
    <name evidence="1" type="ORF">FHQ09_17365</name>
</gene>
<accession>A0A5C4WX52</accession>
<dbReference type="EMBL" id="VDMQ01000014">
    <property type="protein sequence ID" value="TNM52884.1"/>
    <property type="molecule type" value="Genomic_DNA"/>
</dbReference>
<protein>
    <recommendedName>
        <fullName evidence="3">Restriction endonuclease</fullName>
    </recommendedName>
</protein>
<reference evidence="1 2" key="1">
    <citation type="submission" date="2019-06" db="EMBL/GenBank/DDBJ databases">
        <authorList>
            <person name="Mardanova A.M."/>
            <person name="Pudova D.S."/>
            <person name="Shagimardanova E.I."/>
            <person name="Gogoleva N.E."/>
            <person name="Lutfullin M.T."/>
            <person name="Hadieva G.F."/>
            <person name="Sharipova M.R."/>
        </authorList>
    </citation>
    <scope>NUCLEOTIDE SEQUENCE [LARGE SCALE GENOMIC DNA]</scope>
    <source>
        <strain evidence="1 2">MG-1</strain>
    </source>
</reference>
<proteinExistence type="predicted"/>
<organism evidence="1 2">
    <name type="scientific">Brevibacterium sediminis</name>
    <dbReference type="NCBI Taxonomy" id="1857024"/>
    <lineage>
        <taxon>Bacteria</taxon>
        <taxon>Bacillati</taxon>
        <taxon>Actinomycetota</taxon>
        <taxon>Actinomycetes</taxon>
        <taxon>Micrococcales</taxon>
        <taxon>Brevibacteriaceae</taxon>
        <taxon>Brevibacterium</taxon>
    </lineage>
</organism>
<sequence length="220" mass="25264">MTNEHMWLQGVVRDLCEQLGYVARLEADFADVKVESPVPYAVEVQRVSTDFAKRTAQRSANGMKTLWLLPETEKQRSLGRNGTDNDDPLFYHPAVRLCYYWAGRDHRTMVPTQYLNREVWNAGATHKIDLSVAVTLWTLADDRSGFERSSSMPLRGFLNEVLSGKLEWFTKEQLHGTSNDKRSKWAGWANPEDVQQVIALRQLKRLEGRRAANAARRRSD</sequence>
<evidence type="ECO:0000313" key="1">
    <source>
        <dbReference type="EMBL" id="TNM52884.1"/>
    </source>
</evidence>
<evidence type="ECO:0008006" key="3">
    <source>
        <dbReference type="Google" id="ProtNLM"/>
    </source>
</evidence>